<gene>
    <name evidence="1" type="ORF">S01H1_55392</name>
</gene>
<evidence type="ECO:0000313" key="1">
    <source>
        <dbReference type="EMBL" id="GAG24927.1"/>
    </source>
</evidence>
<sequence>FKYNFREDLYGYFNHFRTFAVNDEAAMVMCSFPRGGRPKTPVHFYSEVMTGFEYAASVHMLYEGLTDMGLRCISAIRARYDGLRRNPFDEAECGHHYARAMASWAAVLALTGFHYSGVERSMTFANKAGTHFWSNGYTWGTCEMRQAREGMNVTINVLHGALRLRRFIVAGIGQVEFPDLTEIAPGKSRQFEVRASG</sequence>
<accession>X0WNY7</accession>
<dbReference type="AlphaFoldDB" id="X0WNY7"/>
<proteinExistence type="predicted"/>
<reference evidence="1" key="1">
    <citation type="journal article" date="2014" name="Front. Microbiol.">
        <title>High frequency of phylogenetically diverse reductive dehalogenase-homologous genes in deep subseafloor sedimentary metagenomes.</title>
        <authorList>
            <person name="Kawai M."/>
            <person name="Futagami T."/>
            <person name="Toyoda A."/>
            <person name="Takaki Y."/>
            <person name="Nishi S."/>
            <person name="Hori S."/>
            <person name="Arai W."/>
            <person name="Tsubouchi T."/>
            <person name="Morono Y."/>
            <person name="Uchiyama I."/>
            <person name="Ito T."/>
            <person name="Fujiyama A."/>
            <person name="Inagaki F."/>
            <person name="Takami H."/>
        </authorList>
    </citation>
    <scope>NUCLEOTIDE SEQUENCE</scope>
    <source>
        <strain evidence="1">Expedition CK06-06</strain>
    </source>
</reference>
<organism evidence="1">
    <name type="scientific">marine sediment metagenome</name>
    <dbReference type="NCBI Taxonomy" id="412755"/>
    <lineage>
        <taxon>unclassified sequences</taxon>
        <taxon>metagenomes</taxon>
        <taxon>ecological metagenomes</taxon>
    </lineage>
</organism>
<protein>
    <recommendedName>
        <fullName evidence="2">Glycosyl-hydrolase family 116 catalytic region domain-containing protein</fullName>
    </recommendedName>
</protein>
<evidence type="ECO:0008006" key="2">
    <source>
        <dbReference type="Google" id="ProtNLM"/>
    </source>
</evidence>
<name>X0WNY7_9ZZZZ</name>
<dbReference type="EMBL" id="BARS01036003">
    <property type="protein sequence ID" value="GAG24927.1"/>
    <property type="molecule type" value="Genomic_DNA"/>
</dbReference>
<feature type="non-terminal residue" evidence="1">
    <location>
        <position position="1"/>
    </location>
</feature>
<comment type="caution">
    <text evidence="1">The sequence shown here is derived from an EMBL/GenBank/DDBJ whole genome shotgun (WGS) entry which is preliminary data.</text>
</comment>